<dbReference type="InterPro" id="IPR020449">
    <property type="entry name" value="Tscrpt_reg_AraC-type_HTH"/>
</dbReference>
<dbReference type="PANTHER" id="PTHR47894">
    <property type="entry name" value="HTH-TYPE TRANSCRIPTIONAL REGULATOR GADX"/>
    <property type="match status" value="1"/>
</dbReference>
<dbReference type="Proteomes" id="UP001193035">
    <property type="component" value="Unassembled WGS sequence"/>
</dbReference>
<gene>
    <name evidence="5" type="ORF">FGK63_03270</name>
</gene>
<accession>A0ABY2X3Y0</accession>
<keyword evidence="6" id="KW-1185">Reference proteome</keyword>
<dbReference type="PANTHER" id="PTHR47894:SF4">
    <property type="entry name" value="HTH-TYPE TRANSCRIPTIONAL REGULATOR GADX"/>
    <property type="match status" value="1"/>
</dbReference>
<evidence type="ECO:0000313" key="5">
    <source>
        <dbReference type="EMBL" id="TMV10097.1"/>
    </source>
</evidence>
<comment type="caution">
    <text evidence="5">The sequence shown here is derived from an EMBL/GenBank/DDBJ whole genome shotgun (WGS) entry which is preliminary data.</text>
</comment>
<dbReference type="PRINTS" id="PR00032">
    <property type="entry name" value="HTHARAC"/>
</dbReference>
<dbReference type="PROSITE" id="PS01124">
    <property type="entry name" value="HTH_ARAC_FAMILY_2"/>
    <property type="match status" value="1"/>
</dbReference>
<dbReference type="InterPro" id="IPR009057">
    <property type="entry name" value="Homeodomain-like_sf"/>
</dbReference>
<proteinExistence type="predicted"/>
<dbReference type="SUPFAM" id="SSF46689">
    <property type="entry name" value="Homeodomain-like"/>
    <property type="match status" value="1"/>
</dbReference>
<dbReference type="EMBL" id="VCPD01000001">
    <property type="protein sequence ID" value="TMV10097.1"/>
    <property type="molecule type" value="Genomic_DNA"/>
</dbReference>
<organism evidence="5 6">
    <name type="scientific">Ruegeria sediminis</name>
    <dbReference type="NCBI Taxonomy" id="2583820"/>
    <lineage>
        <taxon>Bacteria</taxon>
        <taxon>Pseudomonadati</taxon>
        <taxon>Pseudomonadota</taxon>
        <taxon>Alphaproteobacteria</taxon>
        <taxon>Rhodobacterales</taxon>
        <taxon>Roseobacteraceae</taxon>
        <taxon>Ruegeria</taxon>
    </lineage>
</organism>
<evidence type="ECO:0000256" key="2">
    <source>
        <dbReference type="ARBA" id="ARBA00023125"/>
    </source>
</evidence>
<dbReference type="InterPro" id="IPR032687">
    <property type="entry name" value="AraC-type_N"/>
</dbReference>
<dbReference type="Pfam" id="PF12625">
    <property type="entry name" value="Arabinose_bd"/>
    <property type="match status" value="1"/>
</dbReference>
<dbReference type="InterPro" id="IPR018062">
    <property type="entry name" value="HTH_AraC-typ_CS"/>
</dbReference>
<dbReference type="Gene3D" id="1.10.10.60">
    <property type="entry name" value="Homeodomain-like"/>
    <property type="match status" value="1"/>
</dbReference>
<keyword evidence="2" id="KW-0238">DNA-binding</keyword>
<protein>
    <submittedName>
        <fullName evidence="5">AraC family transcriptional regulator</fullName>
    </submittedName>
</protein>
<name>A0ABY2X3Y0_9RHOB</name>
<keyword evidence="3" id="KW-0804">Transcription</keyword>
<keyword evidence="1" id="KW-0805">Transcription regulation</keyword>
<dbReference type="SMART" id="SM00342">
    <property type="entry name" value="HTH_ARAC"/>
    <property type="match status" value="1"/>
</dbReference>
<evidence type="ECO:0000313" key="6">
    <source>
        <dbReference type="Proteomes" id="UP001193035"/>
    </source>
</evidence>
<sequence>MSQPLSLPMTAASAVGAIPGMLVDRVGERGLHKAFKNAGLPLTVMDTPRAAIPLNGLAVLWKEAARATGDRTFGFVGGKEMTVQTYGLWLEYCASAPTFREALARIPKALGFHQSGTQFTFRESHGVGVLRYYPAWPGRFPQHTDHIVGSLVRFAAIYCGPRWRPAWVELDYARDTSWRTIERKIEAPLVFGATTLGIAVSSDDLKKPLLLKHPRALTLADVAAEAALATSPHLACPIANAIAFRLLDGKVDIDGAAALCGIGVQGLQRRLRMRGVSYRDLLKKIRMRRAVALLTETDQPISEIALRLGYEEHPNFSRAFRRSIGKSPSEFRR</sequence>
<reference evidence="5 6" key="1">
    <citation type="submission" date="2019-05" db="EMBL/GenBank/DDBJ databases">
        <title>Ruegeria sp. nov., isolated from tidal flat.</title>
        <authorList>
            <person name="Kim W."/>
        </authorList>
    </citation>
    <scope>NUCLEOTIDE SEQUENCE [LARGE SCALE GENOMIC DNA]</scope>
    <source>
        <strain evidence="5 6">CAU 1488</strain>
    </source>
</reference>
<dbReference type="PROSITE" id="PS00041">
    <property type="entry name" value="HTH_ARAC_FAMILY_1"/>
    <property type="match status" value="1"/>
</dbReference>
<dbReference type="Pfam" id="PF12833">
    <property type="entry name" value="HTH_18"/>
    <property type="match status" value="1"/>
</dbReference>
<dbReference type="InterPro" id="IPR018060">
    <property type="entry name" value="HTH_AraC"/>
</dbReference>
<evidence type="ECO:0000259" key="4">
    <source>
        <dbReference type="PROSITE" id="PS01124"/>
    </source>
</evidence>
<feature type="domain" description="HTH araC/xylS-type" evidence="4">
    <location>
        <begin position="236"/>
        <end position="333"/>
    </location>
</feature>
<evidence type="ECO:0000256" key="1">
    <source>
        <dbReference type="ARBA" id="ARBA00023015"/>
    </source>
</evidence>
<evidence type="ECO:0000256" key="3">
    <source>
        <dbReference type="ARBA" id="ARBA00023163"/>
    </source>
</evidence>